<dbReference type="NCBIfam" id="TIGR01552">
    <property type="entry name" value="phd_fam"/>
    <property type="match status" value="1"/>
</dbReference>
<keyword evidence="4" id="KW-1185">Reference proteome</keyword>
<evidence type="ECO:0000256" key="1">
    <source>
        <dbReference type="ARBA" id="ARBA00009981"/>
    </source>
</evidence>
<comment type="caution">
    <text evidence="3">The sequence shown here is derived from an EMBL/GenBank/DDBJ whole genome shotgun (WGS) entry which is preliminary data.</text>
</comment>
<accession>A0ABT2JCL7</accession>
<name>A0ABT2JCL7_9PSEU</name>
<dbReference type="Gene3D" id="3.40.1620.10">
    <property type="entry name" value="YefM-like domain"/>
    <property type="match status" value="1"/>
</dbReference>
<dbReference type="InterPro" id="IPR036165">
    <property type="entry name" value="YefM-like_sf"/>
</dbReference>
<sequence length="89" mass="10000">MAVEDREITQRDLRSRSAEIMDAVEHGGEFTVTRNGHPIGRLVPMPARRTVTREQFAASSANAPLVDAERFRADLDEAADNAFRDPYEQ</sequence>
<proteinExistence type="inferred from homology"/>
<comment type="function">
    <text evidence="2">Antitoxin component of a type II toxin-antitoxin (TA) system.</text>
</comment>
<gene>
    <name evidence="3" type="ORF">JT362_21070</name>
</gene>
<organism evidence="3 4">
    <name type="scientific">Actinophytocola gossypii</name>
    <dbReference type="NCBI Taxonomy" id="2812003"/>
    <lineage>
        <taxon>Bacteria</taxon>
        <taxon>Bacillati</taxon>
        <taxon>Actinomycetota</taxon>
        <taxon>Actinomycetes</taxon>
        <taxon>Pseudonocardiales</taxon>
        <taxon>Pseudonocardiaceae</taxon>
    </lineage>
</organism>
<dbReference type="SUPFAM" id="SSF143120">
    <property type="entry name" value="YefM-like"/>
    <property type="match status" value="1"/>
</dbReference>
<protein>
    <recommendedName>
        <fullName evidence="2">Antitoxin</fullName>
    </recommendedName>
</protein>
<dbReference type="Pfam" id="PF02604">
    <property type="entry name" value="PhdYeFM_antitox"/>
    <property type="match status" value="1"/>
</dbReference>
<dbReference type="EMBL" id="JAFFZE010000016">
    <property type="protein sequence ID" value="MCT2585613.1"/>
    <property type="molecule type" value="Genomic_DNA"/>
</dbReference>
<comment type="similarity">
    <text evidence="1 2">Belongs to the phD/YefM antitoxin family.</text>
</comment>
<dbReference type="RefSeq" id="WP_260193267.1">
    <property type="nucleotide sequence ID" value="NZ_JAFFZE010000016.1"/>
</dbReference>
<evidence type="ECO:0000256" key="2">
    <source>
        <dbReference type="RuleBase" id="RU362080"/>
    </source>
</evidence>
<evidence type="ECO:0000313" key="4">
    <source>
        <dbReference type="Proteomes" id="UP001156441"/>
    </source>
</evidence>
<dbReference type="Proteomes" id="UP001156441">
    <property type="component" value="Unassembled WGS sequence"/>
</dbReference>
<evidence type="ECO:0000313" key="3">
    <source>
        <dbReference type="EMBL" id="MCT2585613.1"/>
    </source>
</evidence>
<dbReference type="InterPro" id="IPR006442">
    <property type="entry name" value="Antitoxin_Phd/YefM"/>
</dbReference>
<reference evidence="3 4" key="1">
    <citation type="submission" date="2021-02" db="EMBL/GenBank/DDBJ databases">
        <title>Actinophytocola xerophila sp. nov., isolated from soil of cotton cropping field.</title>
        <authorList>
            <person name="Huang R."/>
            <person name="Chen X."/>
            <person name="Ge X."/>
            <person name="Liu W."/>
        </authorList>
    </citation>
    <scope>NUCLEOTIDE SEQUENCE [LARGE SCALE GENOMIC DNA]</scope>
    <source>
        <strain evidence="3 4">S1-96</strain>
    </source>
</reference>